<dbReference type="AlphaFoldDB" id="A0A2P2JXM2"/>
<proteinExistence type="predicted"/>
<accession>A0A2P2JXM2</accession>
<name>A0A2P2JXM2_RHIMU</name>
<reference evidence="1" key="1">
    <citation type="submission" date="2018-02" db="EMBL/GenBank/DDBJ databases">
        <title>Rhizophora mucronata_Transcriptome.</title>
        <authorList>
            <person name="Meera S.P."/>
            <person name="Sreeshan A."/>
            <person name="Augustine A."/>
        </authorList>
    </citation>
    <scope>NUCLEOTIDE SEQUENCE</scope>
    <source>
        <tissue evidence="1">Leaf</tissue>
    </source>
</reference>
<protein>
    <submittedName>
        <fullName evidence="1">Uncharacterized protein</fullName>
    </submittedName>
</protein>
<organism evidence="1">
    <name type="scientific">Rhizophora mucronata</name>
    <name type="common">Asiatic mangrove</name>
    <dbReference type="NCBI Taxonomy" id="61149"/>
    <lineage>
        <taxon>Eukaryota</taxon>
        <taxon>Viridiplantae</taxon>
        <taxon>Streptophyta</taxon>
        <taxon>Embryophyta</taxon>
        <taxon>Tracheophyta</taxon>
        <taxon>Spermatophyta</taxon>
        <taxon>Magnoliopsida</taxon>
        <taxon>eudicotyledons</taxon>
        <taxon>Gunneridae</taxon>
        <taxon>Pentapetalae</taxon>
        <taxon>rosids</taxon>
        <taxon>fabids</taxon>
        <taxon>Malpighiales</taxon>
        <taxon>Rhizophoraceae</taxon>
        <taxon>Rhizophora</taxon>
    </lineage>
</organism>
<dbReference type="EMBL" id="GGEC01017723">
    <property type="protein sequence ID" value="MBW98206.1"/>
    <property type="molecule type" value="Transcribed_RNA"/>
</dbReference>
<evidence type="ECO:0000313" key="1">
    <source>
        <dbReference type="EMBL" id="MBW98206.1"/>
    </source>
</evidence>
<sequence>MVPSWSINIVHLSPQRISVKKIGSCEFLTLPRAKIKTSDPKSELVAGKWP</sequence>